<reference evidence="1 2" key="1">
    <citation type="submission" date="2019-04" db="EMBL/GenBank/DDBJ databases">
        <title>Friends and foes A comparative genomics study of 23 Aspergillus species from section Flavi.</title>
        <authorList>
            <consortium name="DOE Joint Genome Institute"/>
            <person name="Kjaerbolling I."/>
            <person name="Vesth T."/>
            <person name="Frisvad J.C."/>
            <person name="Nybo J.L."/>
            <person name="Theobald S."/>
            <person name="Kildgaard S."/>
            <person name="Isbrandt T."/>
            <person name="Kuo A."/>
            <person name="Sato A."/>
            <person name="Lyhne E.K."/>
            <person name="Kogle M.E."/>
            <person name="Wiebenga A."/>
            <person name="Kun R.S."/>
            <person name="Lubbers R.J."/>
            <person name="Makela M.R."/>
            <person name="Barry K."/>
            <person name="Chovatia M."/>
            <person name="Clum A."/>
            <person name="Daum C."/>
            <person name="Haridas S."/>
            <person name="He G."/>
            <person name="LaButti K."/>
            <person name="Lipzen A."/>
            <person name="Mondo S."/>
            <person name="Riley R."/>
            <person name="Salamov A."/>
            <person name="Simmons B.A."/>
            <person name="Magnuson J.K."/>
            <person name="Henrissat B."/>
            <person name="Mortensen U.H."/>
            <person name="Larsen T.O."/>
            <person name="Devries R.P."/>
            <person name="Grigoriev I.V."/>
            <person name="Machida M."/>
            <person name="Baker S.E."/>
            <person name="Andersen M.R."/>
        </authorList>
    </citation>
    <scope>NUCLEOTIDE SEQUENCE [LARGE SCALE GENOMIC DNA]</scope>
    <source>
        <strain evidence="1 2">CBS 117626</strain>
    </source>
</reference>
<accession>A0A5N6UUT4</accession>
<dbReference type="Proteomes" id="UP000326950">
    <property type="component" value="Unassembled WGS sequence"/>
</dbReference>
<dbReference type="AlphaFoldDB" id="A0A5N6UUT4"/>
<name>A0A5N6UUT4_ASPTM</name>
<keyword evidence="2" id="KW-1185">Reference proteome</keyword>
<evidence type="ECO:0000313" key="2">
    <source>
        <dbReference type="Proteomes" id="UP000326950"/>
    </source>
</evidence>
<dbReference type="OrthoDB" id="5960234at2759"/>
<proteinExistence type="predicted"/>
<evidence type="ECO:0000313" key="1">
    <source>
        <dbReference type="EMBL" id="KAE8162418.1"/>
    </source>
</evidence>
<protein>
    <submittedName>
        <fullName evidence="1">Uncharacterized protein</fullName>
    </submittedName>
</protein>
<dbReference type="EMBL" id="ML738629">
    <property type="protein sequence ID" value="KAE8162418.1"/>
    <property type="molecule type" value="Genomic_DNA"/>
</dbReference>
<gene>
    <name evidence="1" type="ORF">BDV40DRAFT_300446</name>
</gene>
<organism evidence="1 2">
    <name type="scientific">Aspergillus tamarii</name>
    <dbReference type="NCBI Taxonomy" id="41984"/>
    <lineage>
        <taxon>Eukaryota</taxon>
        <taxon>Fungi</taxon>
        <taxon>Dikarya</taxon>
        <taxon>Ascomycota</taxon>
        <taxon>Pezizomycotina</taxon>
        <taxon>Eurotiomycetes</taxon>
        <taxon>Eurotiomycetidae</taxon>
        <taxon>Eurotiales</taxon>
        <taxon>Aspergillaceae</taxon>
        <taxon>Aspergillus</taxon>
        <taxon>Aspergillus subgen. Circumdati</taxon>
    </lineage>
</organism>
<sequence>MVDWANLRWWFPILWPNDKAKPNPDPEAELGPLRTDLDSERLLQMLTVAQDLKAVLLQRRTALQEWQKDLEAREKAVRGLWEDLAFGNRSHAVVTKRGSTT</sequence>